<evidence type="ECO:0000313" key="1">
    <source>
        <dbReference type="EMBL" id="KAF5198410.1"/>
    </source>
</evidence>
<dbReference type="Proteomes" id="UP000554482">
    <property type="component" value="Unassembled WGS sequence"/>
</dbReference>
<comment type="caution">
    <text evidence="1">The sequence shown here is derived from an EMBL/GenBank/DDBJ whole genome shotgun (WGS) entry which is preliminary data.</text>
</comment>
<organism evidence="1 2">
    <name type="scientific">Thalictrum thalictroides</name>
    <name type="common">Rue-anemone</name>
    <name type="synonym">Anemone thalictroides</name>
    <dbReference type="NCBI Taxonomy" id="46969"/>
    <lineage>
        <taxon>Eukaryota</taxon>
        <taxon>Viridiplantae</taxon>
        <taxon>Streptophyta</taxon>
        <taxon>Embryophyta</taxon>
        <taxon>Tracheophyta</taxon>
        <taxon>Spermatophyta</taxon>
        <taxon>Magnoliopsida</taxon>
        <taxon>Ranunculales</taxon>
        <taxon>Ranunculaceae</taxon>
        <taxon>Thalictroideae</taxon>
        <taxon>Thalictrum</taxon>
    </lineage>
</organism>
<evidence type="ECO:0000313" key="2">
    <source>
        <dbReference type="Proteomes" id="UP000554482"/>
    </source>
</evidence>
<name>A0A7J6WPA5_THATH</name>
<accession>A0A7J6WPA5</accession>
<sequence>MAVCFETFFFESSHDFLGRFMARFRWLLLESEECSDLGPTSFVMELLGYKKQLEQVIASDGSFW</sequence>
<proteinExistence type="predicted"/>
<dbReference type="EMBL" id="JABWDY010013271">
    <property type="protein sequence ID" value="KAF5198410.1"/>
    <property type="molecule type" value="Genomic_DNA"/>
</dbReference>
<protein>
    <submittedName>
        <fullName evidence="1">Uncharacterized protein</fullName>
    </submittedName>
</protein>
<gene>
    <name evidence="1" type="ORF">FRX31_012002</name>
</gene>
<keyword evidence="2" id="KW-1185">Reference proteome</keyword>
<dbReference type="AlphaFoldDB" id="A0A7J6WPA5"/>
<reference evidence="1 2" key="1">
    <citation type="submission" date="2020-06" db="EMBL/GenBank/DDBJ databases">
        <title>Transcriptomic and genomic resources for Thalictrum thalictroides and T. hernandezii: Facilitating candidate gene discovery in an emerging model plant lineage.</title>
        <authorList>
            <person name="Arias T."/>
            <person name="Riano-Pachon D.M."/>
            <person name="Di Stilio V.S."/>
        </authorList>
    </citation>
    <scope>NUCLEOTIDE SEQUENCE [LARGE SCALE GENOMIC DNA]</scope>
    <source>
        <strain evidence="2">cv. WT478/WT964</strain>
        <tissue evidence="1">Leaves</tissue>
    </source>
</reference>